<reference evidence="5" key="2">
    <citation type="submission" date="2023-05" db="EMBL/GenBank/DDBJ databases">
        <authorList>
            <consortium name="Lawrence Berkeley National Laboratory"/>
            <person name="Steindorff A."/>
            <person name="Hensen N."/>
            <person name="Bonometti L."/>
            <person name="Westerberg I."/>
            <person name="Brannstrom I.O."/>
            <person name="Guillou S."/>
            <person name="Cros-Aarteil S."/>
            <person name="Calhoun S."/>
            <person name="Haridas S."/>
            <person name="Kuo A."/>
            <person name="Mondo S."/>
            <person name="Pangilinan J."/>
            <person name="Riley R."/>
            <person name="Labutti K."/>
            <person name="Andreopoulos B."/>
            <person name="Lipzen A."/>
            <person name="Chen C."/>
            <person name="Yanf M."/>
            <person name="Daum C."/>
            <person name="Ng V."/>
            <person name="Clum A."/>
            <person name="Ohm R."/>
            <person name="Martin F."/>
            <person name="Silar P."/>
            <person name="Natvig D."/>
            <person name="Lalanne C."/>
            <person name="Gautier V."/>
            <person name="Ament-Velasquez S.L."/>
            <person name="Kruys A."/>
            <person name="Hutchinson M.I."/>
            <person name="Powell A.J."/>
            <person name="Barry K."/>
            <person name="Miller A.N."/>
            <person name="Grigoriev I.V."/>
            <person name="Debuchy R."/>
            <person name="Gladieux P."/>
            <person name="Thoren M.H."/>
            <person name="Johannesson H."/>
        </authorList>
    </citation>
    <scope>NUCLEOTIDE SEQUENCE</scope>
    <source>
        <strain evidence="5">CBS 990.96</strain>
    </source>
</reference>
<feature type="region of interest" description="Disordered" evidence="2">
    <location>
        <begin position="1140"/>
        <end position="1178"/>
    </location>
</feature>
<evidence type="ECO:0000313" key="6">
    <source>
        <dbReference type="Proteomes" id="UP001301958"/>
    </source>
</evidence>
<evidence type="ECO:0000313" key="5">
    <source>
        <dbReference type="EMBL" id="KAK4228722.1"/>
    </source>
</evidence>
<dbReference type="PANTHER" id="PTHR10039:SF5">
    <property type="entry name" value="NACHT DOMAIN-CONTAINING PROTEIN"/>
    <property type="match status" value="1"/>
</dbReference>
<feature type="compositionally biased region" description="Basic residues" evidence="2">
    <location>
        <begin position="999"/>
        <end position="1013"/>
    </location>
</feature>
<dbReference type="InterPro" id="IPR056693">
    <property type="entry name" value="DUF7791"/>
</dbReference>
<dbReference type="Gene3D" id="3.40.50.300">
    <property type="entry name" value="P-loop containing nucleotide triphosphate hydrolases"/>
    <property type="match status" value="1"/>
</dbReference>
<gene>
    <name evidence="5" type="ORF">QBC38DRAFT_474579</name>
</gene>
<feature type="compositionally biased region" description="Basic and acidic residues" evidence="2">
    <location>
        <begin position="1066"/>
        <end position="1093"/>
    </location>
</feature>
<dbReference type="InterPro" id="IPR027417">
    <property type="entry name" value="P-loop_NTPase"/>
</dbReference>
<dbReference type="Proteomes" id="UP001301958">
    <property type="component" value="Unassembled WGS sequence"/>
</dbReference>
<dbReference type="Pfam" id="PF24883">
    <property type="entry name" value="NPHP3_N"/>
    <property type="match status" value="1"/>
</dbReference>
<evidence type="ECO:0000259" key="4">
    <source>
        <dbReference type="Pfam" id="PF25053"/>
    </source>
</evidence>
<name>A0AAN7H1K4_9PEZI</name>
<evidence type="ECO:0000256" key="1">
    <source>
        <dbReference type="ARBA" id="ARBA00022737"/>
    </source>
</evidence>
<evidence type="ECO:0000256" key="2">
    <source>
        <dbReference type="SAM" id="MobiDB-lite"/>
    </source>
</evidence>
<proteinExistence type="predicted"/>
<sequence>MADAFSIIGVTAALIDLTIHAGKVVRIAYSIYKSGTKSSTEDDRLEDFTTKLVHVLDKLKDNSAIQGSHDANFVSLVDHSKKLGQEVLDLLNAAKPMAGNSIRESIRSTVATIWNEKKIEDLKKELEYCTIQLQVHIQTAMGAEMGVKMDQVLMQNDWASEQLSKIKIALNLANSKQKATLDIFDQLKEVLQLSEAYLVKANQQRILEGIRFEDMEARFESISNAAKDTYHWCLESSEPPESHPNLKISFRNWLAGGSGVFHIAGKPGAGKSTLMKFLADHEETRKQLQRWAGRSKALVLASFYFWRAGSKNQTSLEGLIRSIAHSIFSKLPHLIPKLFKDHWNPGEIPLRGLAVKIRFDTIFNALDTVFQRKIDMEDCAFCLFIDGLDEFNDPTKKHSMLARDLSSWAETNSSGLKICVSSRQESAFMNNFADEQRIYLHLLTKPDMDLAVRNFLGQHQNFVAEPVQTQQKLINTIVDRGEGVFLWVKLVLDEIWEALDDGLNFDEIYDLLDIFPDELEDFFGYMLSSIRAGNRREGWAILAILAARTHVKNQETEGLRMPLLQFTFVDDYLHNNQFGITMQQMPPKGDWAQKIEPRMLKFISRLSGLCKGLVDARRPDNNHPFGQLDFLHRSVYDYLQSGSLPRKFVELRQDLGLESFIIQSAIAIAKLLPLLPATNSYKYLEQSYAIFEASLEWVQNRSQYLREEHFQYLDQLNSVLLERQLTSPNFKDIDWDRFRTYGSRTLNDDGKDKNKFFYLLSHACTIEFVEYVKWTFEKYPQIQYDTPTLARLVGEAMWFGKRNEQHEGETNLTYSPRSGQVLEFFITQSWFTPQLRVPITIPISTHPFVQVSSQMNMGNEFIPAMISFCIRHFLLRSKKQIKIDPRGPRWKLFKLLLQKSNDGWPVNFEWSLVLLEDQRQRFRFLGENQEQYSLDLMLLSYQVLFMESKFGIMDRGRLDEVKFSLRWLVEQIEGNHKYEALELIDRNTKLFKPTDPRAQKNRRRGRPAQRRVGGRVIRTTYKWKQNHGRASEAFLSKRGSGSSLQEGDQERAEDECAEVIMSMPSDGKHESPNQEKNQLEPEKVSDGSYDSEHRHRISDALMESDTSHTSSHPTHQIHREDKTQSSWVVSSLLVTDLDSHKHNPLASDKSHDKQKTEQQKDNANTQSSLALPPPGQKSFIKSGKALIVQGLKSVKTWTKRRKEKVANGTTKE</sequence>
<feature type="domain" description="DUF7791" evidence="4">
    <location>
        <begin position="535"/>
        <end position="643"/>
    </location>
</feature>
<evidence type="ECO:0008006" key="7">
    <source>
        <dbReference type="Google" id="ProtNLM"/>
    </source>
</evidence>
<dbReference type="InterPro" id="IPR056884">
    <property type="entry name" value="NPHP3-like_N"/>
</dbReference>
<dbReference type="AlphaFoldDB" id="A0AAN7H1K4"/>
<protein>
    <recommendedName>
        <fullName evidence="7">NACHT domain-containing protein</fullName>
    </recommendedName>
</protein>
<dbReference type="SUPFAM" id="SSF52540">
    <property type="entry name" value="P-loop containing nucleoside triphosphate hydrolases"/>
    <property type="match status" value="1"/>
</dbReference>
<feature type="domain" description="Nephrocystin 3-like N-terminal" evidence="3">
    <location>
        <begin position="249"/>
        <end position="423"/>
    </location>
</feature>
<feature type="region of interest" description="Disordered" evidence="2">
    <location>
        <begin position="991"/>
        <end position="1125"/>
    </location>
</feature>
<keyword evidence="6" id="KW-1185">Reference proteome</keyword>
<dbReference type="PANTHER" id="PTHR10039">
    <property type="entry name" value="AMELOGENIN"/>
    <property type="match status" value="1"/>
</dbReference>
<feature type="compositionally biased region" description="Basic and acidic residues" evidence="2">
    <location>
        <begin position="1148"/>
        <end position="1160"/>
    </location>
</feature>
<evidence type="ECO:0000259" key="3">
    <source>
        <dbReference type="Pfam" id="PF24883"/>
    </source>
</evidence>
<reference evidence="5" key="1">
    <citation type="journal article" date="2023" name="Mol. Phylogenet. Evol.">
        <title>Genome-scale phylogeny and comparative genomics of the fungal order Sordariales.</title>
        <authorList>
            <person name="Hensen N."/>
            <person name="Bonometti L."/>
            <person name="Westerberg I."/>
            <person name="Brannstrom I.O."/>
            <person name="Guillou S."/>
            <person name="Cros-Aarteil S."/>
            <person name="Calhoun S."/>
            <person name="Haridas S."/>
            <person name="Kuo A."/>
            <person name="Mondo S."/>
            <person name="Pangilinan J."/>
            <person name="Riley R."/>
            <person name="LaButti K."/>
            <person name="Andreopoulos B."/>
            <person name="Lipzen A."/>
            <person name="Chen C."/>
            <person name="Yan M."/>
            <person name="Daum C."/>
            <person name="Ng V."/>
            <person name="Clum A."/>
            <person name="Steindorff A."/>
            <person name="Ohm R.A."/>
            <person name="Martin F."/>
            <person name="Silar P."/>
            <person name="Natvig D.O."/>
            <person name="Lalanne C."/>
            <person name="Gautier V."/>
            <person name="Ament-Velasquez S.L."/>
            <person name="Kruys A."/>
            <person name="Hutchinson M.I."/>
            <person name="Powell A.J."/>
            <person name="Barry K."/>
            <person name="Miller A.N."/>
            <person name="Grigoriev I.V."/>
            <person name="Debuchy R."/>
            <person name="Gladieux P."/>
            <person name="Hiltunen Thoren M."/>
            <person name="Johannesson H."/>
        </authorList>
    </citation>
    <scope>NUCLEOTIDE SEQUENCE</scope>
    <source>
        <strain evidence="5">CBS 990.96</strain>
    </source>
</reference>
<keyword evidence="1" id="KW-0677">Repeat</keyword>
<dbReference type="Pfam" id="PF25053">
    <property type="entry name" value="DUF7791"/>
    <property type="match status" value="1"/>
</dbReference>
<organism evidence="5 6">
    <name type="scientific">Podospora fimiseda</name>
    <dbReference type="NCBI Taxonomy" id="252190"/>
    <lineage>
        <taxon>Eukaryota</taxon>
        <taxon>Fungi</taxon>
        <taxon>Dikarya</taxon>
        <taxon>Ascomycota</taxon>
        <taxon>Pezizomycotina</taxon>
        <taxon>Sordariomycetes</taxon>
        <taxon>Sordariomycetidae</taxon>
        <taxon>Sordariales</taxon>
        <taxon>Podosporaceae</taxon>
        <taxon>Podospora</taxon>
    </lineage>
</organism>
<comment type="caution">
    <text evidence="5">The sequence shown here is derived from an EMBL/GenBank/DDBJ whole genome shotgun (WGS) entry which is preliminary data.</text>
</comment>
<accession>A0AAN7H1K4</accession>
<dbReference type="EMBL" id="MU865316">
    <property type="protein sequence ID" value="KAK4228722.1"/>
    <property type="molecule type" value="Genomic_DNA"/>
</dbReference>